<keyword evidence="2" id="KW-1015">Disulfide bond</keyword>
<comment type="caution">
    <text evidence="5">The sequence shown here is derived from an EMBL/GenBank/DDBJ whole genome shotgun (WGS) entry which is preliminary data.</text>
</comment>
<dbReference type="AlphaFoldDB" id="A0A843WBN8"/>
<feature type="non-terminal residue" evidence="5">
    <location>
        <position position="1"/>
    </location>
</feature>
<dbReference type="PANTHER" id="PTHR33147">
    <property type="entry name" value="DEFENSIN-LIKE PROTEIN 1"/>
    <property type="match status" value="1"/>
</dbReference>
<dbReference type="Pfam" id="PF00304">
    <property type="entry name" value="Gamma-thionin"/>
    <property type="match status" value="1"/>
</dbReference>
<dbReference type="Gene3D" id="3.30.30.10">
    <property type="entry name" value="Knottin, scorpion toxin-like"/>
    <property type="match status" value="1"/>
</dbReference>
<dbReference type="EMBL" id="NMUH01003183">
    <property type="protein sequence ID" value="MQM04268.1"/>
    <property type="molecule type" value="Genomic_DNA"/>
</dbReference>
<keyword evidence="3" id="KW-1133">Transmembrane helix</keyword>
<dbReference type="Proteomes" id="UP000652761">
    <property type="component" value="Unassembled WGS sequence"/>
</dbReference>
<reference evidence="5" key="1">
    <citation type="submission" date="2017-07" db="EMBL/GenBank/DDBJ databases">
        <title>Taro Niue Genome Assembly and Annotation.</title>
        <authorList>
            <person name="Atibalentja N."/>
            <person name="Keating K."/>
            <person name="Fields C.J."/>
        </authorList>
    </citation>
    <scope>NUCLEOTIDE SEQUENCE</scope>
    <source>
        <strain evidence="5">Niue_2</strain>
        <tissue evidence="5">Leaf</tissue>
    </source>
</reference>
<sequence length="118" mass="12780">APHPLHFLLSSVKRTTRVVLPEHIPCSFFLVPFSQLPSSMARARAFPAAFMLVLLLVATGGLMGTPKVAEARICATPSGRFHGLCFSDRNCASVCHGEGFTGGDCHGFRRRCFCTKPC</sequence>
<organism evidence="5 6">
    <name type="scientific">Colocasia esculenta</name>
    <name type="common">Wild taro</name>
    <name type="synonym">Arum esculentum</name>
    <dbReference type="NCBI Taxonomy" id="4460"/>
    <lineage>
        <taxon>Eukaryota</taxon>
        <taxon>Viridiplantae</taxon>
        <taxon>Streptophyta</taxon>
        <taxon>Embryophyta</taxon>
        <taxon>Tracheophyta</taxon>
        <taxon>Spermatophyta</taxon>
        <taxon>Magnoliopsida</taxon>
        <taxon>Liliopsida</taxon>
        <taxon>Araceae</taxon>
        <taxon>Aroideae</taxon>
        <taxon>Colocasieae</taxon>
        <taxon>Colocasia</taxon>
    </lineage>
</organism>
<keyword evidence="1" id="KW-0732">Signal</keyword>
<keyword evidence="3" id="KW-0472">Membrane</keyword>
<protein>
    <recommendedName>
        <fullName evidence="4">Knottins-like domain-containing protein</fullName>
    </recommendedName>
</protein>
<dbReference type="PRINTS" id="PR00288">
    <property type="entry name" value="PUROTHIONIN"/>
</dbReference>
<dbReference type="InterPro" id="IPR036574">
    <property type="entry name" value="Scorpion_toxin-like_sf"/>
</dbReference>
<evidence type="ECO:0000259" key="4">
    <source>
        <dbReference type="SMART" id="SM00505"/>
    </source>
</evidence>
<dbReference type="CDD" id="cd00107">
    <property type="entry name" value="Knot1"/>
    <property type="match status" value="1"/>
</dbReference>
<feature type="domain" description="Knottins-like" evidence="4">
    <location>
        <begin position="73"/>
        <end position="118"/>
    </location>
</feature>
<evidence type="ECO:0000313" key="6">
    <source>
        <dbReference type="Proteomes" id="UP000652761"/>
    </source>
</evidence>
<evidence type="ECO:0000313" key="5">
    <source>
        <dbReference type="EMBL" id="MQM04268.1"/>
    </source>
</evidence>
<dbReference type="OrthoDB" id="683455at2759"/>
<keyword evidence="6" id="KW-1185">Reference proteome</keyword>
<dbReference type="SUPFAM" id="SSF57095">
    <property type="entry name" value="Scorpion toxin-like"/>
    <property type="match status" value="1"/>
</dbReference>
<feature type="transmembrane region" description="Helical" evidence="3">
    <location>
        <begin position="45"/>
        <end position="63"/>
    </location>
</feature>
<evidence type="ECO:0000256" key="3">
    <source>
        <dbReference type="SAM" id="Phobius"/>
    </source>
</evidence>
<gene>
    <name evidence="5" type="ORF">Taro_037057</name>
</gene>
<dbReference type="InterPro" id="IPR008176">
    <property type="entry name" value="Defensin_plant"/>
</dbReference>
<accession>A0A843WBN8</accession>
<dbReference type="InterPro" id="IPR003614">
    <property type="entry name" value="Knottins"/>
</dbReference>
<keyword evidence="3" id="KW-0812">Transmembrane</keyword>
<evidence type="ECO:0000256" key="1">
    <source>
        <dbReference type="ARBA" id="ARBA00022729"/>
    </source>
</evidence>
<evidence type="ECO:0000256" key="2">
    <source>
        <dbReference type="ARBA" id="ARBA00023157"/>
    </source>
</evidence>
<dbReference type="SMART" id="SM00505">
    <property type="entry name" value="Knot1"/>
    <property type="match status" value="1"/>
</dbReference>
<proteinExistence type="predicted"/>
<dbReference type="PANTHER" id="PTHR33147:SF106">
    <property type="entry name" value="DEFENSIN-LIKE PROTEIN 11"/>
    <property type="match status" value="1"/>
</dbReference>
<name>A0A843WBN8_COLES</name>
<dbReference type="PROSITE" id="PS00940">
    <property type="entry name" value="GAMMA_THIONIN"/>
    <property type="match status" value="1"/>
</dbReference>
<dbReference type="GO" id="GO:0006952">
    <property type="term" value="P:defense response"/>
    <property type="evidence" value="ECO:0007669"/>
    <property type="project" value="InterPro"/>
</dbReference>